<dbReference type="EMBL" id="CM046393">
    <property type="protein sequence ID" value="KAI8550832.1"/>
    <property type="molecule type" value="Genomic_DNA"/>
</dbReference>
<sequence length="139" mass="15775">MKLWEDELWAKANPWANSEIVNIRVGNEEWTVNKVMMEAEQWKPEDLWEDLVITDLAANLQDTTIGSKLKTLIDLWSEESKYRQIDHLTISGRVYQPPNVQAGESSNPTAPLAKEPSDPFTIPTKNTFPPFAPPAKEPS</sequence>
<protein>
    <submittedName>
        <fullName evidence="1">Uncharacterized protein</fullName>
    </submittedName>
</protein>
<dbReference type="Proteomes" id="UP001062846">
    <property type="component" value="Chromosome 6"/>
</dbReference>
<name>A0ACC0NDM1_RHOML</name>
<organism evidence="1 2">
    <name type="scientific">Rhododendron molle</name>
    <name type="common">Chinese azalea</name>
    <name type="synonym">Azalea mollis</name>
    <dbReference type="NCBI Taxonomy" id="49168"/>
    <lineage>
        <taxon>Eukaryota</taxon>
        <taxon>Viridiplantae</taxon>
        <taxon>Streptophyta</taxon>
        <taxon>Embryophyta</taxon>
        <taxon>Tracheophyta</taxon>
        <taxon>Spermatophyta</taxon>
        <taxon>Magnoliopsida</taxon>
        <taxon>eudicotyledons</taxon>
        <taxon>Gunneridae</taxon>
        <taxon>Pentapetalae</taxon>
        <taxon>asterids</taxon>
        <taxon>Ericales</taxon>
        <taxon>Ericaceae</taxon>
        <taxon>Ericoideae</taxon>
        <taxon>Rhodoreae</taxon>
        <taxon>Rhododendron</taxon>
    </lineage>
</organism>
<evidence type="ECO:0000313" key="2">
    <source>
        <dbReference type="Proteomes" id="UP001062846"/>
    </source>
</evidence>
<proteinExistence type="predicted"/>
<gene>
    <name evidence="1" type="ORF">RHMOL_Rhmol06G0138300</name>
</gene>
<accession>A0ACC0NDM1</accession>
<keyword evidence="2" id="KW-1185">Reference proteome</keyword>
<evidence type="ECO:0000313" key="1">
    <source>
        <dbReference type="EMBL" id="KAI8550832.1"/>
    </source>
</evidence>
<comment type="caution">
    <text evidence="1">The sequence shown here is derived from an EMBL/GenBank/DDBJ whole genome shotgun (WGS) entry which is preliminary data.</text>
</comment>
<reference evidence="1" key="1">
    <citation type="submission" date="2022-02" db="EMBL/GenBank/DDBJ databases">
        <title>Plant Genome Project.</title>
        <authorList>
            <person name="Zhang R.-G."/>
        </authorList>
    </citation>
    <scope>NUCLEOTIDE SEQUENCE</scope>
    <source>
        <strain evidence="1">AT1</strain>
    </source>
</reference>